<dbReference type="Proteomes" id="UP000216361">
    <property type="component" value="Unassembled WGS sequence"/>
</dbReference>
<reference evidence="1 2" key="1">
    <citation type="submission" date="2017-07" db="EMBL/GenBank/DDBJ databases">
        <title>Elstera cyanobacteriorum sp. nov., a novel bacterium isolated from cyanobacterial aggregates in a eutrophic lake.</title>
        <authorList>
            <person name="Cai H."/>
        </authorList>
    </citation>
    <scope>NUCLEOTIDE SEQUENCE [LARGE SCALE GENOMIC DNA]</scope>
    <source>
        <strain evidence="1 2">TH019</strain>
    </source>
</reference>
<evidence type="ECO:0000313" key="1">
    <source>
        <dbReference type="EMBL" id="OYQ21545.1"/>
    </source>
</evidence>
<dbReference type="AlphaFoldDB" id="A0A255XYT2"/>
<dbReference type="NCBIfam" id="TIGR02215">
    <property type="entry name" value="phage_chp_gp8"/>
    <property type="match status" value="1"/>
</dbReference>
<accession>A0A255XYT2</accession>
<proteinExistence type="predicted"/>
<dbReference type="InterPro" id="IPR011738">
    <property type="entry name" value="Phage_CHP"/>
</dbReference>
<dbReference type="Gene3D" id="1.10.3230.30">
    <property type="entry name" value="Phage gp6-like head-tail connector protein"/>
    <property type="match status" value="1"/>
</dbReference>
<dbReference type="OrthoDB" id="8452228at2"/>
<evidence type="ECO:0000313" key="2">
    <source>
        <dbReference type="Proteomes" id="UP000216361"/>
    </source>
</evidence>
<dbReference type="NCBIfam" id="TIGR01560">
    <property type="entry name" value="put_DNA_pack"/>
    <property type="match status" value="1"/>
</dbReference>
<comment type="caution">
    <text evidence="1">The sequence shown here is derived from an EMBL/GenBank/DDBJ whole genome shotgun (WGS) entry which is preliminary data.</text>
</comment>
<sequence length="189" mass="20771">MLTTLIPPTEEPLTVAEVADFLRLPVAEPPATEPEDAPLLAALITSARQVCEQAIRRRLLPQTLGLTVDELLDVQRLPCGPIRAVLAVEQRDASGGITLIPTSRYIVSGTRIAAINRWPAPLIPIGAFRVIYETGIADTPADVPAALKQGMLMLIAHWYERREAVPDETVQPLPFGVAALWHPYRMFRL</sequence>
<keyword evidence="2" id="KW-1185">Reference proteome</keyword>
<protein>
    <recommendedName>
        <fullName evidence="3">Phage gp6-like head-tail connector protein</fullName>
    </recommendedName>
</protein>
<name>A0A255XYT2_9PROT</name>
<gene>
    <name evidence="1" type="ORF">CHR90_01420</name>
</gene>
<dbReference type="InterPro" id="IPR006450">
    <property type="entry name" value="Phage_HK97_gp6-like"/>
</dbReference>
<dbReference type="EMBL" id="NOXS01000021">
    <property type="protein sequence ID" value="OYQ21545.1"/>
    <property type="molecule type" value="Genomic_DNA"/>
</dbReference>
<dbReference type="CDD" id="cd08054">
    <property type="entry name" value="gp6"/>
    <property type="match status" value="1"/>
</dbReference>
<organism evidence="1 2">
    <name type="scientific">Elstera cyanobacteriorum</name>
    <dbReference type="NCBI Taxonomy" id="2022747"/>
    <lineage>
        <taxon>Bacteria</taxon>
        <taxon>Pseudomonadati</taxon>
        <taxon>Pseudomonadota</taxon>
        <taxon>Alphaproteobacteria</taxon>
        <taxon>Rhodospirillales</taxon>
        <taxon>Rhodospirillaceae</taxon>
        <taxon>Elstera</taxon>
    </lineage>
</organism>
<evidence type="ECO:0008006" key="3">
    <source>
        <dbReference type="Google" id="ProtNLM"/>
    </source>
</evidence>
<dbReference type="RefSeq" id="WP_094406992.1">
    <property type="nucleotide sequence ID" value="NZ_BMJZ01000010.1"/>
</dbReference>